<dbReference type="InterPro" id="IPR034085">
    <property type="entry name" value="TOG"/>
</dbReference>
<feature type="compositionally biased region" description="Low complexity" evidence="2">
    <location>
        <begin position="346"/>
        <end position="356"/>
    </location>
</feature>
<dbReference type="InterPro" id="IPR008979">
    <property type="entry name" value="Galactose-bd-like_sf"/>
</dbReference>
<dbReference type="Pfam" id="PF21038">
    <property type="entry name" value="CEP104_N"/>
    <property type="match status" value="1"/>
</dbReference>
<sequence>MGLPTGVGKLRFTIQSCSGEDPDYPATELLYHSPQTRGWQCPRFCSFPQEVVLRLEEPSRIQQIQILSHEYKIATKVEIFVGVLPPGASDPEQCSLKRLGFLSFDSNERSGHQARELKSVHVNTTAFVLRLLVHRCHTNKLNIYNQVGIVALNLIGELLQAKGSNVGIVALNLIGEPLQAEPPLPQYVTNHYNPPPGVAVGPARSALADLALDVNVDPLTAAKIRDINRMKEAAVANEDYDEAKRLKGVMERLRAVGAKIAQLEARKQVAVEREDYDMAKALKVDIDKLRQAGDTTAAADAQENRPRRANDPEEIFARVLGTKAQRPAPVAVPPAASQPVTMRRTLSPTAASALEPSPEEERWPQASSPGATVPYLQAAGEGALTPAQAYDDRPARARGSYDYENDVAAASAAAAAADSGGGPKASSSGHAPEGFPADLPAPEPLASADEKDAEPLLEVLGDYTVRCLFSKTWQLRDAALQRVDRVLAQRGVSDDQLRDLFKALDRVLLRTIKDRVANVFQSSLAVAKVLLTTGSAAAGQREVAFFISELVPILIDKTGETNTRIQAAASEALLFLAGQKDLGLAALAHLFVRPVKNQSAWRPILGRLQLISALVPQLDIAKAGGEGFQLEPLMRFVGAAFASANADVRSTALKVMVQVHGIVGSAVNKYIPDNLNPKMREQLDEALGNKPDAAPSTSAPAPAPAAGGPSKQPTAHSGGKKAAPNGTAGTAGAGPAAGQQHHQHHHQLPHHSPTHHPPGAEQDPGAIDEDPAPYEAELASRIKALGPDHVEVAESLSNLAILYNSRGEWDKAQPLYERALAIWEKKCGPEHPDVAHTLTDLAVLHLEQGRDDVGRPLLERALRIQEKALGPDHADVIAIRDVLNSEDD</sequence>
<feature type="compositionally biased region" description="Low complexity" evidence="2">
    <location>
        <begin position="417"/>
        <end position="431"/>
    </location>
</feature>
<dbReference type="AlphaFoldDB" id="A0AAW1NZF1"/>
<dbReference type="Gene3D" id="2.60.120.260">
    <property type="entry name" value="Galactose-binding domain-like"/>
    <property type="match status" value="1"/>
</dbReference>
<dbReference type="PROSITE" id="PS50005">
    <property type="entry name" value="TPR"/>
    <property type="match status" value="1"/>
</dbReference>
<evidence type="ECO:0000259" key="3">
    <source>
        <dbReference type="SMART" id="SM01349"/>
    </source>
</evidence>
<feature type="region of interest" description="Disordered" evidence="2">
    <location>
        <begin position="417"/>
        <end position="446"/>
    </location>
</feature>
<dbReference type="InterPro" id="IPR011989">
    <property type="entry name" value="ARM-like"/>
</dbReference>
<feature type="repeat" description="TPR" evidence="1">
    <location>
        <begin position="793"/>
        <end position="826"/>
    </location>
</feature>
<protein>
    <recommendedName>
        <fullName evidence="3">TOG domain-containing protein</fullName>
    </recommendedName>
</protein>
<dbReference type="PANTHER" id="PTHR13371:SF0">
    <property type="entry name" value="CENTROSOMAL PROTEIN OF 104 KDA"/>
    <property type="match status" value="1"/>
</dbReference>
<feature type="region of interest" description="Disordered" evidence="2">
    <location>
        <begin position="322"/>
        <end position="373"/>
    </location>
</feature>
<dbReference type="InterPro" id="IPR052607">
    <property type="entry name" value="CEP104-like"/>
</dbReference>
<dbReference type="Gene3D" id="1.25.40.10">
    <property type="entry name" value="Tetratricopeptide repeat domain"/>
    <property type="match status" value="1"/>
</dbReference>
<gene>
    <name evidence="4" type="ORF">WJX72_004936</name>
</gene>
<dbReference type="GO" id="GO:0005929">
    <property type="term" value="C:cilium"/>
    <property type="evidence" value="ECO:0007669"/>
    <property type="project" value="TreeGrafter"/>
</dbReference>
<dbReference type="InterPro" id="IPR011990">
    <property type="entry name" value="TPR-like_helical_dom_sf"/>
</dbReference>
<organism evidence="4 5">
    <name type="scientific">[Myrmecia] bisecta</name>
    <dbReference type="NCBI Taxonomy" id="41462"/>
    <lineage>
        <taxon>Eukaryota</taxon>
        <taxon>Viridiplantae</taxon>
        <taxon>Chlorophyta</taxon>
        <taxon>core chlorophytes</taxon>
        <taxon>Trebouxiophyceae</taxon>
        <taxon>Trebouxiales</taxon>
        <taxon>Trebouxiaceae</taxon>
        <taxon>Myrmecia</taxon>
    </lineage>
</organism>
<dbReference type="InterPro" id="IPR048739">
    <property type="entry name" value="CEP104_N"/>
</dbReference>
<dbReference type="PANTHER" id="PTHR13371">
    <property type="entry name" value="GLYCINE-, GLUTAMATE-, THIENYLCYCLOHEXYLPIPERIDINE-BINDING PROTEIN"/>
    <property type="match status" value="1"/>
</dbReference>
<dbReference type="Proteomes" id="UP001489004">
    <property type="component" value="Unassembled WGS sequence"/>
</dbReference>
<dbReference type="Pfam" id="PF21040">
    <property type="entry name" value="CEP104-like_TOG"/>
    <property type="match status" value="1"/>
</dbReference>
<evidence type="ECO:0000256" key="2">
    <source>
        <dbReference type="SAM" id="MobiDB-lite"/>
    </source>
</evidence>
<reference evidence="4 5" key="1">
    <citation type="journal article" date="2024" name="Nat. Commun.">
        <title>Phylogenomics reveals the evolutionary origins of lichenization in chlorophyte algae.</title>
        <authorList>
            <person name="Puginier C."/>
            <person name="Libourel C."/>
            <person name="Otte J."/>
            <person name="Skaloud P."/>
            <person name="Haon M."/>
            <person name="Grisel S."/>
            <person name="Petersen M."/>
            <person name="Berrin J.G."/>
            <person name="Delaux P.M."/>
            <person name="Dal Grande F."/>
            <person name="Keller J."/>
        </authorList>
    </citation>
    <scope>NUCLEOTIDE SEQUENCE [LARGE SCALE GENOMIC DNA]</scope>
    <source>
        <strain evidence="4 5">SAG 2043</strain>
    </source>
</reference>
<dbReference type="Gene3D" id="1.25.10.10">
    <property type="entry name" value="Leucine-rich Repeat Variant"/>
    <property type="match status" value="1"/>
</dbReference>
<evidence type="ECO:0000256" key="1">
    <source>
        <dbReference type="PROSITE-ProRule" id="PRU00339"/>
    </source>
</evidence>
<name>A0AAW1NZF1_9CHLO</name>
<evidence type="ECO:0000313" key="5">
    <source>
        <dbReference type="Proteomes" id="UP001489004"/>
    </source>
</evidence>
<dbReference type="InterPro" id="IPR016024">
    <property type="entry name" value="ARM-type_fold"/>
</dbReference>
<comment type="caution">
    <text evidence="4">The sequence shown here is derived from an EMBL/GenBank/DDBJ whole genome shotgun (WGS) entry which is preliminary data.</text>
</comment>
<feature type="compositionally biased region" description="Low complexity" evidence="2">
    <location>
        <begin position="693"/>
        <end position="710"/>
    </location>
</feature>
<dbReference type="EMBL" id="JALJOR010000021">
    <property type="protein sequence ID" value="KAK9803394.1"/>
    <property type="molecule type" value="Genomic_DNA"/>
</dbReference>
<keyword evidence="1" id="KW-0802">TPR repeat</keyword>
<dbReference type="Pfam" id="PF13424">
    <property type="entry name" value="TPR_12"/>
    <property type="match status" value="1"/>
</dbReference>
<keyword evidence="5" id="KW-1185">Reference proteome</keyword>
<evidence type="ECO:0000313" key="4">
    <source>
        <dbReference type="EMBL" id="KAK9803394.1"/>
    </source>
</evidence>
<proteinExistence type="predicted"/>
<feature type="domain" description="TOG" evidence="3">
    <location>
        <begin position="444"/>
        <end position="696"/>
    </location>
</feature>
<accession>A0AAW1NZF1</accession>
<dbReference type="SUPFAM" id="SSF48371">
    <property type="entry name" value="ARM repeat"/>
    <property type="match status" value="1"/>
</dbReference>
<feature type="compositionally biased region" description="Low complexity" evidence="2">
    <location>
        <begin position="722"/>
        <end position="740"/>
    </location>
</feature>
<feature type="compositionally biased region" description="Basic residues" evidence="2">
    <location>
        <begin position="741"/>
        <end position="754"/>
    </location>
</feature>
<dbReference type="SMART" id="SM01349">
    <property type="entry name" value="TOG"/>
    <property type="match status" value="1"/>
</dbReference>
<dbReference type="SMART" id="SM00028">
    <property type="entry name" value="TPR"/>
    <property type="match status" value="2"/>
</dbReference>
<dbReference type="SUPFAM" id="SSF49785">
    <property type="entry name" value="Galactose-binding domain-like"/>
    <property type="match status" value="1"/>
</dbReference>
<feature type="region of interest" description="Disordered" evidence="2">
    <location>
        <begin position="688"/>
        <end position="771"/>
    </location>
</feature>
<dbReference type="SUPFAM" id="SSF48452">
    <property type="entry name" value="TPR-like"/>
    <property type="match status" value="1"/>
</dbReference>
<dbReference type="InterPro" id="IPR019734">
    <property type="entry name" value="TPR_rpt"/>
</dbReference>